<dbReference type="SUPFAM" id="SSF50370">
    <property type="entry name" value="Ricin B-like lectins"/>
    <property type="match status" value="1"/>
</dbReference>
<dbReference type="OrthoDB" id="6770063at2759"/>
<sequence>MLVTTVFALAIAATGFAQTIPEGYRRVLITSKVDAKFVVVPKTRTSGATLVVQTRNDKPEQHWYIKANQTKIQLADTTLCMDGGAQSNWKDMAAISIKNCSDTEVGQKWTALADGRIAIEASKAPQQCIDLQYMRATNNNPVGFYTCAGLGNTGAADKGINWPLVNATGPA</sequence>
<evidence type="ECO:0000256" key="1">
    <source>
        <dbReference type="SAM" id="SignalP"/>
    </source>
</evidence>
<keyword evidence="4" id="KW-1185">Reference proteome</keyword>
<dbReference type="Proteomes" id="UP000700596">
    <property type="component" value="Unassembled WGS sequence"/>
</dbReference>
<dbReference type="Pfam" id="PF00652">
    <property type="entry name" value="Ricin_B_lectin"/>
    <property type="match status" value="1"/>
</dbReference>
<dbReference type="CDD" id="cd00161">
    <property type="entry name" value="beta-trefoil_Ricin-like"/>
    <property type="match status" value="1"/>
</dbReference>
<keyword evidence="1" id="KW-0732">Signal</keyword>
<dbReference type="Gene3D" id="2.80.10.50">
    <property type="match status" value="1"/>
</dbReference>
<evidence type="ECO:0000259" key="2">
    <source>
        <dbReference type="Pfam" id="PF00652"/>
    </source>
</evidence>
<evidence type="ECO:0000313" key="4">
    <source>
        <dbReference type="Proteomes" id="UP000700596"/>
    </source>
</evidence>
<proteinExistence type="predicted"/>
<dbReference type="PROSITE" id="PS50231">
    <property type="entry name" value="RICIN_B_LECTIN"/>
    <property type="match status" value="1"/>
</dbReference>
<evidence type="ECO:0000313" key="3">
    <source>
        <dbReference type="EMBL" id="KAH7110063.1"/>
    </source>
</evidence>
<comment type="caution">
    <text evidence="3">The sequence shown here is derived from an EMBL/GenBank/DDBJ whole genome shotgun (WGS) entry which is preliminary data.</text>
</comment>
<name>A0A9P9CZX4_9PLEO</name>
<gene>
    <name evidence="3" type="ORF">B0J11DRAFT_554569</name>
</gene>
<organism evidence="3 4">
    <name type="scientific">Dendryphion nanum</name>
    <dbReference type="NCBI Taxonomy" id="256645"/>
    <lineage>
        <taxon>Eukaryota</taxon>
        <taxon>Fungi</taxon>
        <taxon>Dikarya</taxon>
        <taxon>Ascomycota</taxon>
        <taxon>Pezizomycotina</taxon>
        <taxon>Dothideomycetes</taxon>
        <taxon>Pleosporomycetidae</taxon>
        <taxon>Pleosporales</taxon>
        <taxon>Torulaceae</taxon>
        <taxon>Dendryphion</taxon>
    </lineage>
</organism>
<accession>A0A9P9CZX4</accession>
<dbReference type="AlphaFoldDB" id="A0A9P9CZX4"/>
<protein>
    <recommendedName>
        <fullName evidence="2">Ricin B lectin domain-containing protein</fullName>
    </recommendedName>
</protein>
<feature type="domain" description="Ricin B lectin" evidence="2">
    <location>
        <begin position="70"/>
        <end position="150"/>
    </location>
</feature>
<dbReference type="InterPro" id="IPR035992">
    <property type="entry name" value="Ricin_B-like_lectins"/>
</dbReference>
<feature type="chain" id="PRO_5040304282" description="Ricin B lectin domain-containing protein" evidence="1">
    <location>
        <begin position="18"/>
        <end position="171"/>
    </location>
</feature>
<dbReference type="EMBL" id="JAGMWT010000029">
    <property type="protein sequence ID" value="KAH7110063.1"/>
    <property type="molecule type" value="Genomic_DNA"/>
</dbReference>
<reference evidence="3" key="1">
    <citation type="journal article" date="2021" name="Nat. Commun.">
        <title>Genetic determinants of endophytism in the Arabidopsis root mycobiome.</title>
        <authorList>
            <person name="Mesny F."/>
            <person name="Miyauchi S."/>
            <person name="Thiergart T."/>
            <person name="Pickel B."/>
            <person name="Atanasova L."/>
            <person name="Karlsson M."/>
            <person name="Huettel B."/>
            <person name="Barry K.W."/>
            <person name="Haridas S."/>
            <person name="Chen C."/>
            <person name="Bauer D."/>
            <person name="Andreopoulos W."/>
            <person name="Pangilinan J."/>
            <person name="LaButti K."/>
            <person name="Riley R."/>
            <person name="Lipzen A."/>
            <person name="Clum A."/>
            <person name="Drula E."/>
            <person name="Henrissat B."/>
            <person name="Kohler A."/>
            <person name="Grigoriev I.V."/>
            <person name="Martin F.M."/>
            <person name="Hacquard S."/>
        </authorList>
    </citation>
    <scope>NUCLEOTIDE SEQUENCE</scope>
    <source>
        <strain evidence="3">MPI-CAGE-CH-0243</strain>
    </source>
</reference>
<feature type="signal peptide" evidence="1">
    <location>
        <begin position="1"/>
        <end position="17"/>
    </location>
</feature>
<dbReference type="InterPro" id="IPR000772">
    <property type="entry name" value="Ricin_B_lectin"/>
</dbReference>